<dbReference type="Gene3D" id="3.40.50.1980">
    <property type="entry name" value="Nitrogenase molybdenum iron protein domain"/>
    <property type="match status" value="2"/>
</dbReference>
<evidence type="ECO:0000256" key="3">
    <source>
        <dbReference type="ARBA" id="ARBA00022729"/>
    </source>
</evidence>
<protein>
    <submittedName>
        <fullName evidence="5">Cation ABC transporter substrate-binding protein</fullName>
    </submittedName>
</protein>
<proteinExistence type="inferred from homology"/>
<keyword evidence="2" id="KW-0813">Transport</keyword>
<keyword evidence="6" id="KW-1185">Reference proteome</keyword>
<evidence type="ECO:0000256" key="1">
    <source>
        <dbReference type="ARBA" id="ARBA00011028"/>
    </source>
</evidence>
<dbReference type="PANTHER" id="PTHR42953:SF3">
    <property type="entry name" value="HIGH-AFFINITY ZINC UPTAKE SYSTEM PROTEIN ZNUA"/>
    <property type="match status" value="1"/>
</dbReference>
<dbReference type="InterPro" id="IPR006127">
    <property type="entry name" value="ZnuA-like"/>
</dbReference>
<evidence type="ECO:0000313" key="5">
    <source>
        <dbReference type="EMBL" id="BDD88402.1"/>
    </source>
</evidence>
<dbReference type="InterPro" id="IPR050492">
    <property type="entry name" value="Bact_metal-bind_prot9"/>
</dbReference>
<evidence type="ECO:0000313" key="6">
    <source>
        <dbReference type="Proteomes" id="UP000830055"/>
    </source>
</evidence>
<name>A0ABN6M6D4_9BACT</name>
<sequence>MVFVSIAPQKFFVQQISGDLLQVEVLVPPGASPHTYEPKPSQMKALSTAAAYFAIGVDFERIWLDRLAGVNPRMRIVHTDAGIEKRPMVEHRDDELDVERAHHSPSAHDDNHAHEEGLDPHIWLAPELVTHQAATIAAALSELFPDQAGAFAAGLASLQTQIDALDRELRTLLTDKQGLEFIVFHPSWGYFARSYGLVQVPVEVSGKNPKPTQLRTLIEHARRHGIRVVFAQPQLSTKSAEVITREIDGTVILLDPLAENWLTNMKAVAEQIHTALR</sequence>
<comment type="similarity">
    <text evidence="1">Belongs to the bacterial solute-binding protein 9 family.</text>
</comment>
<evidence type="ECO:0000256" key="4">
    <source>
        <dbReference type="SAM" id="MobiDB-lite"/>
    </source>
</evidence>
<dbReference type="EMBL" id="AP025516">
    <property type="protein sequence ID" value="BDD88402.1"/>
    <property type="molecule type" value="Genomic_DNA"/>
</dbReference>
<dbReference type="Pfam" id="PF01297">
    <property type="entry name" value="ZnuA"/>
    <property type="match status" value="1"/>
</dbReference>
<dbReference type="PANTHER" id="PTHR42953">
    <property type="entry name" value="HIGH-AFFINITY ZINC UPTAKE SYSTEM PROTEIN ZNUA-RELATED"/>
    <property type="match status" value="1"/>
</dbReference>
<feature type="region of interest" description="Disordered" evidence="4">
    <location>
        <begin position="92"/>
        <end position="114"/>
    </location>
</feature>
<gene>
    <name evidence="5" type="ORF">DPPLL_27670</name>
</gene>
<dbReference type="SUPFAM" id="SSF53807">
    <property type="entry name" value="Helical backbone' metal receptor"/>
    <property type="match status" value="1"/>
</dbReference>
<accession>A0ABN6M6D4</accession>
<organism evidence="5 6">
    <name type="scientific">Desulfofustis limnaeus</name>
    <dbReference type="NCBI Taxonomy" id="2740163"/>
    <lineage>
        <taxon>Bacteria</taxon>
        <taxon>Pseudomonadati</taxon>
        <taxon>Thermodesulfobacteriota</taxon>
        <taxon>Desulfobulbia</taxon>
        <taxon>Desulfobulbales</taxon>
        <taxon>Desulfocapsaceae</taxon>
        <taxon>Desulfofustis</taxon>
    </lineage>
</organism>
<reference evidence="5 6" key="1">
    <citation type="submission" date="2022-01" db="EMBL/GenBank/DDBJ databases">
        <title>Desulfofustis limnae sp. nov., a novel mesophilic sulfate-reducing bacterium isolated from marsh soil.</title>
        <authorList>
            <person name="Watanabe M."/>
            <person name="Takahashi A."/>
            <person name="Kojima H."/>
            <person name="Fukui M."/>
        </authorList>
    </citation>
    <scope>NUCLEOTIDE SEQUENCE [LARGE SCALE GENOMIC DNA]</scope>
    <source>
        <strain evidence="5 6">PPLL</strain>
    </source>
</reference>
<dbReference type="Proteomes" id="UP000830055">
    <property type="component" value="Chromosome"/>
</dbReference>
<evidence type="ECO:0000256" key="2">
    <source>
        <dbReference type="ARBA" id="ARBA00022448"/>
    </source>
</evidence>
<keyword evidence="3" id="KW-0732">Signal</keyword>